<reference evidence="3" key="1">
    <citation type="journal article" date="2005" name="Genome Res.">
        <title>Sequence, annotation, and analysis of synteny between rice chromosome 3 and diverged grass species.</title>
        <authorList>
            <consortium name="Rice Chromosome 3 Sequencing Consortium"/>
            <person name="Buell C.R."/>
            <person name="Yuan Q."/>
            <person name="Ouyang S."/>
            <person name="Liu J."/>
            <person name="Zhu W."/>
            <person name="Wang A."/>
            <person name="Maiti R."/>
            <person name="Haas B."/>
            <person name="Wortman J."/>
            <person name="Pertea M."/>
            <person name="Jones K.M."/>
            <person name="Kim M."/>
            <person name="Overton L."/>
            <person name="Tsitrin T."/>
            <person name="Fadrosh D."/>
            <person name="Bera J."/>
            <person name="Weaver B."/>
            <person name="Jin S."/>
            <person name="Johri S."/>
            <person name="Reardon M."/>
            <person name="Webb K."/>
            <person name="Hill J."/>
            <person name="Moffat K."/>
            <person name="Tallon L."/>
            <person name="Van Aken S."/>
            <person name="Lewis M."/>
            <person name="Utterback T."/>
            <person name="Feldblyum T."/>
            <person name="Zismann V."/>
            <person name="Iobst S."/>
            <person name="Hsiao J."/>
            <person name="de Vazeille A.R."/>
            <person name="Salzberg S.L."/>
            <person name="White O."/>
            <person name="Fraser C."/>
            <person name="Yu Y."/>
            <person name="Kim H."/>
            <person name="Rambo T."/>
            <person name="Currie J."/>
            <person name="Collura K."/>
            <person name="Kernodle-Thompson S."/>
            <person name="Wei F."/>
            <person name="Kudrna K."/>
            <person name="Ammiraju J.S."/>
            <person name="Luo M."/>
            <person name="Goicoechea J.L."/>
            <person name="Wing R.A."/>
            <person name="Henry D."/>
            <person name="Oates R."/>
            <person name="Palmer M."/>
            <person name="Pries G."/>
            <person name="Saski C."/>
            <person name="Simmons J."/>
            <person name="Soderlund C."/>
            <person name="Nelson W."/>
            <person name="de la Bastide M."/>
            <person name="Spiegel L."/>
            <person name="Nascimento L."/>
            <person name="Huang E."/>
            <person name="Preston R."/>
            <person name="Zutavern T."/>
            <person name="Palmer L."/>
            <person name="O'Shaughnessy A."/>
            <person name="Dike S."/>
            <person name="McCombie W.R."/>
            <person name="Minx P."/>
            <person name="Cordum H."/>
            <person name="Wilson R."/>
            <person name="Jin W."/>
            <person name="Lee H.R."/>
            <person name="Jiang J."/>
            <person name="Jackson S."/>
        </authorList>
    </citation>
    <scope>NUCLEOTIDE SEQUENCE [LARGE SCALE GENOMIC DNA]</scope>
</reference>
<feature type="region of interest" description="Disordered" evidence="1">
    <location>
        <begin position="54"/>
        <end position="87"/>
    </location>
</feature>
<dbReference type="EMBL" id="DP000009">
    <property type="protein sequence ID" value="ABF96671.1"/>
    <property type="molecule type" value="Genomic_DNA"/>
</dbReference>
<gene>
    <name evidence="3" type="ordered locus">LOC_Os03g30780</name>
</gene>
<name>Q10JG0_ORYSJ</name>
<organism evidence="3">
    <name type="scientific">Oryza sativa subsp. japonica</name>
    <name type="common">Rice</name>
    <dbReference type="NCBI Taxonomy" id="39947"/>
    <lineage>
        <taxon>Eukaryota</taxon>
        <taxon>Viridiplantae</taxon>
        <taxon>Streptophyta</taxon>
        <taxon>Embryophyta</taxon>
        <taxon>Tracheophyta</taxon>
        <taxon>Spermatophyta</taxon>
        <taxon>Magnoliopsida</taxon>
        <taxon>Liliopsida</taxon>
        <taxon>Poales</taxon>
        <taxon>Poaceae</taxon>
        <taxon>BOP clade</taxon>
        <taxon>Oryzoideae</taxon>
        <taxon>Oryzeae</taxon>
        <taxon>Oryzinae</taxon>
        <taxon>Oryza</taxon>
        <taxon>Oryza sativa</taxon>
    </lineage>
</organism>
<feature type="compositionally biased region" description="Polar residues" evidence="1">
    <location>
        <begin position="54"/>
        <end position="71"/>
    </location>
</feature>
<feature type="transmembrane region" description="Helical" evidence="2">
    <location>
        <begin position="107"/>
        <end position="129"/>
    </location>
</feature>
<proteinExistence type="predicted"/>
<feature type="transmembrane region" description="Helical" evidence="2">
    <location>
        <begin position="141"/>
        <end position="168"/>
    </location>
</feature>
<evidence type="ECO:0000256" key="2">
    <source>
        <dbReference type="SAM" id="Phobius"/>
    </source>
</evidence>
<sequence length="170" mass="18693">MACTASLPPSGGFLRGRRWSNRPGRASSSTSWIEDKARANAAPTHLCGGESRIAPSSNESWVQEQKPSSSVAGAGERNPGSTAATATARTWRRCSPVHLLSHLIPKIYLFLPSFFFLVSSIDFLASSFCRLISWLHLFSGFILLQMLVSLILISCLILFLFLSFYSFFLA</sequence>
<keyword evidence="2" id="KW-0812">Transmembrane</keyword>
<evidence type="ECO:0000256" key="1">
    <source>
        <dbReference type="SAM" id="MobiDB-lite"/>
    </source>
</evidence>
<feature type="region of interest" description="Disordered" evidence="1">
    <location>
        <begin position="1"/>
        <end position="34"/>
    </location>
</feature>
<dbReference type="HOGENOM" id="CLU_3162732_0_0_1"/>
<protein>
    <submittedName>
        <fullName evidence="3">Expressed protein</fullName>
    </submittedName>
</protein>
<accession>Q10JG0</accession>
<reference evidence="3" key="2">
    <citation type="submission" date="2006-06" db="EMBL/GenBank/DDBJ databases">
        <authorList>
            <person name="Buell R."/>
            <person name="Wing R.A."/>
            <person name="McCombie W.A."/>
            <person name="Ouyang S."/>
        </authorList>
    </citation>
    <scope>NUCLEOTIDE SEQUENCE</scope>
</reference>
<keyword evidence="2" id="KW-1133">Transmembrane helix</keyword>
<evidence type="ECO:0000313" key="3">
    <source>
        <dbReference type="EMBL" id="ABF96671.1"/>
    </source>
</evidence>
<dbReference type="AlphaFoldDB" id="Q10JG0"/>
<keyword evidence="2" id="KW-0472">Membrane</keyword>